<protein>
    <submittedName>
        <fullName evidence="2">Uncharacterized protein</fullName>
    </submittedName>
</protein>
<feature type="non-terminal residue" evidence="2">
    <location>
        <position position="1"/>
    </location>
</feature>
<feature type="non-terminal residue" evidence="2">
    <location>
        <position position="24"/>
    </location>
</feature>
<evidence type="ECO:0000313" key="2">
    <source>
        <dbReference type="EMBL" id="SVD61689.1"/>
    </source>
</evidence>
<organism evidence="2">
    <name type="scientific">marine metagenome</name>
    <dbReference type="NCBI Taxonomy" id="408172"/>
    <lineage>
        <taxon>unclassified sequences</taxon>
        <taxon>metagenomes</taxon>
        <taxon>ecological metagenomes</taxon>
    </lineage>
</organism>
<name>A0A382WST4_9ZZZZ</name>
<dbReference type="AlphaFoldDB" id="A0A382WST4"/>
<gene>
    <name evidence="2" type="ORF">METZ01_LOCUS414543</name>
</gene>
<feature type="region of interest" description="Disordered" evidence="1">
    <location>
        <begin position="1"/>
        <end position="24"/>
    </location>
</feature>
<reference evidence="2" key="1">
    <citation type="submission" date="2018-05" db="EMBL/GenBank/DDBJ databases">
        <authorList>
            <person name="Lanie J.A."/>
            <person name="Ng W.-L."/>
            <person name="Kazmierczak K.M."/>
            <person name="Andrzejewski T.M."/>
            <person name="Davidsen T.M."/>
            <person name="Wayne K.J."/>
            <person name="Tettelin H."/>
            <person name="Glass J.I."/>
            <person name="Rusch D."/>
            <person name="Podicherti R."/>
            <person name="Tsui H.-C.T."/>
            <person name="Winkler M.E."/>
        </authorList>
    </citation>
    <scope>NUCLEOTIDE SEQUENCE</scope>
</reference>
<feature type="compositionally biased region" description="Low complexity" evidence="1">
    <location>
        <begin position="1"/>
        <end position="14"/>
    </location>
</feature>
<proteinExistence type="predicted"/>
<dbReference type="EMBL" id="UINC01162115">
    <property type="protein sequence ID" value="SVD61689.1"/>
    <property type="molecule type" value="Genomic_DNA"/>
</dbReference>
<sequence length="24" mass="2494">AGRPTMPTSSTGPTASPPHPWRTC</sequence>
<feature type="compositionally biased region" description="Pro residues" evidence="1">
    <location>
        <begin position="15"/>
        <end position="24"/>
    </location>
</feature>
<accession>A0A382WST4</accession>
<evidence type="ECO:0000256" key="1">
    <source>
        <dbReference type="SAM" id="MobiDB-lite"/>
    </source>
</evidence>